<feature type="transmembrane region" description="Helical" evidence="1">
    <location>
        <begin position="16"/>
        <end position="35"/>
    </location>
</feature>
<organism evidence="2 3">
    <name type="scientific">Pristionchus entomophagus</name>
    <dbReference type="NCBI Taxonomy" id="358040"/>
    <lineage>
        <taxon>Eukaryota</taxon>
        <taxon>Metazoa</taxon>
        <taxon>Ecdysozoa</taxon>
        <taxon>Nematoda</taxon>
        <taxon>Chromadorea</taxon>
        <taxon>Rhabditida</taxon>
        <taxon>Rhabditina</taxon>
        <taxon>Diplogasteromorpha</taxon>
        <taxon>Diplogasteroidea</taxon>
        <taxon>Neodiplogasteridae</taxon>
        <taxon>Pristionchus</taxon>
    </lineage>
</organism>
<evidence type="ECO:0008006" key="4">
    <source>
        <dbReference type="Google" id="ProtNLM"/>
    </source>
</evidence>
<comment type="caution">
    <text evidence="2">The sequence shown here is derived from an EMBL/GenBank/DDBJ whole genome shotgun (WGS) entry which is preliminary data.</text>
</comment>
<feature type="transmembrane region" description="Helical" evidence="1">
    <location>
        <begin position="47"/>
        <end position="66"/>
    </location>
</feature>
<protein>
    <recommendedName>
        <fullName evidence="4">G protein-coupled receptor</fullName>
    </recommendedName>
</protein>
<sequence length="105" mass="12201">YSEWERNRYEQSLARFDIPFCLISFIPVIFLLNVYRKDEEAWKRDKSLLAPTFVVLGITSILGLYTEIHLSYINWLDIGVSGNDCNLTFNGLVTLAMTPYLFMPV</sequence>
<keyword evidence="1" id="KW-0472">Membrane</keyword>
<evidence type="ECO:0000313" key="2">
    <source>
        <dbReference type="EMBL" id="GMS83930.1"/>
    </source>
</evidence>
<name>A0AAV5SLT8_9BILA</name>
<dbReference type="AlphaFoldDB" id="A0AAV5SLT8"/>
<proteinExistence type="predicted"/>
<reference evidence="2" key="1">
    <citation type="submission" date="2023-10" db="EMBL/GenBank/DDBJ databases">
        <title>Genome assembly of Pristionchus species.</title>
        <authorList>
            <person name="Yoshida K."/>
            <person name="Sommer R.J."/>
        </authorList>
    </citation>
    <scope>NUCLEOTIDE SEQUENCE</scope>
    <source>
        <strain evidence="2">RS0144</strain>
    </source>
</reference>
<evidence type="ECO:0000313" key="3">
    <source>
        <dbReference type="Proteomes" id="UP001432027"/>
    </source>
</evidence>
<dbReference type="EMBL" id="BTSX01000002">
    <property type="protein sequence ID" value="GMS83930.1"/>
    <property type="molecule type" value="Genomic_DNA"/>
</dbReference>
<keyword evidence="1" id="KW-0812">Transmembrane</keyword>
<feature type="non-terminal residue" evidence="2">
    <location>
        <position position="1"/>
    </location>
</feature>
<feature type="non-terminal residue" evidence="2">
    <location>
        <position position="105"/>
    </location>
</feature>
<gene>
    <name evidence="2" type="ORF">PENTCL1PPCAC_6105</name>
</gene>
<keyword evidence="1" id="KW-1133">Transmembrane helix</keyword>
<keyword evidence="3" id="KW-1185">Reference proteome</keyword>
<accession>A0AAV5SLT8</accession>
<dbReference type="Proteomes" id="UP001432027">
    <property type="component" value="Unassembled WGS sequence"/>
</dbReference>
<evidence type="ECO:0000256" key="1">
    <source>
        <dbReference type="SAM" id="Phobius"/>
    </source>
</evidence>